<sequence>MFIDTLRFLDTPKPFPKTKIGNFTYKFLRFLYPPFGKDMPLVTYDVVIPHPDKTSLIAGATCFSILLLALLSINIYRRSHVKISLPEKCLEQDPDVADLENKDSLADANSSEWISDSTISESIENNLQPKEVQLDVKLEMETETETEKTGGIINNCNSYIKEIKQLPNQDIGDRSNLMNVKIVIGKPPIYPRRSHTNK</sequence>
<organism evidence="2 3">
    <name type="scientific">Drosophila hydei</name>
    <name type="common">Fruit fly</name>
    <dbReference type="NCBI Taxonomy" id="7224"/>
    <lineage>
        <taxon>Eukaryota</taxon>
        <taxon>Metazoa</taxon>
        <taxon>Ecdysozoa</taxon>
        <taxon>Arthropoda</taxon>
        <taxon>Hexapoda</taxon>
        <taxon>Insecta</taxon>
        <taxon>Pterygota</taxon>
        <taxon>Neoptera</taxon>
        <taxon>Endopterygota</taxon>
        <taxon>Diptera</taxon>
        <taxon>Brachycera</taxon>
        <taxon>Muscomorpha</taxon>
        <taxon>Ephydroidea</taxon>
        <taxon>Drosophilidae</taxon>
        <taxon>Drosophila</taxon>
    </lineage>
</organism>
<keyword evidence="2" id="KW-1185">Reference proteome</keyword>
<protein>
    <submittedName>
        <fullName evidence="3">Uncharacterized protein LOC111597626 isoform X1</fullName>
    </submittedName>
</protein>
<name>A0A6J1LSV2_DROHY</name>
<keyword evidence="1" id="KW-0812">Transmembrane</keyword>
<keyword evidence="1" id="KW-1133">Transmembrane helix</keyword>
<dbReference type="KEGG" id="dhe:111597626"/>
<reference evidence="3" key="1">
    <citation type="submission" date="2025-08" db="UniProtKB">
        <authorList>
            <consortium name="RefSeq"/>
        </authorList>
    </citation>
    <scope>IDENTIFICATION</scope>
    <source>
        <strain evidence="3">15085-1641.00</strain>
        <tissue evidence="3">Whole body</tissue>
    </source>
</reference>
<evidence type="ECO:0000313" key="2">
    <source>
        <dbReference type="Proteomes" id="UP000504633"/>
    </source>
</evidence>
<dbReference type="OrthoDB" id="7866042at2759"/>
<feature type="transmembrane region" description="Helical" evidence="1">
    <location>
        <begin position="56"/>
        <end position="76"/>
    </location>
</feature>
<dbReference type="Proteomes" id="UP000504633">
    <property type="component" value="Unplaced"/>
</dbReference>
<dbReference type="AlphaFoldDB" id="A0A6J1LSV2"/>
<gene>
    <name evidence="3" type="primary">LOC111597626</name>
</gene>
<evidence type="ECO:0000256" key="1">
    <source>
        <dbReference type="SAM" id="Phobius"/>
    </source>
</evidence>
<keyword evidence="1" id="KW-0472">Membrane</keyword>
<dbReference type="GeneID" id="111597626"/>
<evidence type="ECO:0000313" key="3">
    <source>
        <dbReference type="RefSeq" id="XP_023168196.1"/>
    </source>
</evidence>
<dbReference type="OMA" id="EYNSSDW"/>
<proteinExistence type="predicted"/>
<dbReference type="RefSeq" id="XP_023168196.1">
    <property type="nucleotide sequence ID" value="XM_023312428.2"/>
</dbReference>
<accession>A0A6J1LSV2</accession>